<protein>
    <recommendedName>
        <fullName evidence="2">ABM domain-containing protein</fullName>
    </recommendedName>
</protein>
<accession>A0A2A4YTD6</accession>
<sequence>MGRIVIVGYKPKPGKQAELVALMKTHLPVLREAGLVTERESIIMQAEDASIIEVFEWKSKAAMNGAHEHASILKMWADYEACCTYIPVAELPEISSLFSEFTPLN</sequence>
<dbReference type="EMBL" id="NVUS01000025">
    <property type="protein sequence ID" value="PCI97991.1"/>
    <property type="molecule type" value="Genomic_DNA"/>
</dbReference>
<reference evidence="1" key="2">
    <citation type="journal article" date="2018" name="ISME J.">
        <title>A dynamic microbial community with high functional redundancy inhabits the cold, oxic subseafloor aquifer.</title>
        <authorList>
            <person name="Tully B.J."/>
            <person name="Wheat C.G."/>
            <person name="Glazer B.T."/>
            <person name="Huber J.A."/>
        </authorList>
    </citation>
    <scope>NUCLEOTIDE SEQUENCE</scope>
    <source>
        <strain evidence="1">NORP83</strain>
    </source>
</reference>
<name>A0A2A4YTD6_9PROT</name>
<comment type="caution">
    <text evidence="1">The sequence shown here is derived from an EMBL/GenBank/DDBJ whole genome shotgun (WGS) entry which is preliminary data.</text>
</comment>
<evidence type="ECO:0000313" key="1">
    <source>
        <dbReference type="EMBL" id="PCI97991.1"/>
    </source>
</evidence>
<evidence type="ECO:0008006" key="2">
    <source>
        <dbReference type="Google" id="ProtNLM"/>
    </source>
</evidence>
<reference key="1">
    <citation type="submission" date="2017-08" db="EMBL/GenBank/DDBJ databases">
        <title>A dynamic microbial community with high functional redundancy inhabits the cold, oxic subseafloor aquifer.</title>
        <authorList>
            <person name="Tully B.J."/>
            <person name="Wheat C.G."/>
            <person name="Glazer B.T."/>
            <person name="Huber J.A."/>
        </authorList>
    </citation>
    <scope>NUCLEOTIDE SEQUENCE [LARGE SCALE GENOMIC DNA]</scope>
</reference>
<dbReference type="AlphaFoldDB" id="A0A2A4YTD6"/>
<gene>
    <name evidence="1" type="ORF">COB13_14725</name>
</gene>
<proteinExistence type="predicted"/>
<organism evidence="1">
    <name type="scientific">OCS116 cluster bacterium</name>
    <dbReference type="NCBI Taxonomy" id="2030921"/>
    <lineage>
        <taxon>Bacteria</taxon>
        <taxon>Pseudomonadati</taxon>
        <taxon>Pseudomonadota</taxon>
        <taxon>Alphaproteobacteria</taxon>
        <taxon>OCS116 cluster</taxon>
    </lineage>
</organism>